<proteinExistence type="predicted"/>
<feature type="compositionally biased region" description="Basic and acidic residues" evidence="1">
    <location>
        <begin position="349"/>
        <end position="358"/>
    </location>
</feature>
<dbReference type="PATRIC" id="fig|1357400.3.peg.2646"/>
<dbReference type="STRING" id="1357400.HMPREF2086_01955"/>
<feature type="compositionally biased region" description="Basic and acidic residues" evidence="1">
    <location>
        <begin position="118"/>
        <end position="138"/>
    </location>
</feature>
<keyword evidence="3" id="KW-1185">Reference proteome</keyword>
<accession>V8C4C6</accession>
<reference evidence="2 3" key="1">
    <citation type="journal article" date="2014" name="Genome Announc.">
        <title>Draft genome sequences of six enterohepatic helicobacter species isolated from humans and one from rhesus macaques.</title>
        <authorList>
            <person name="Shen Z."/>
            <person name="Sheh A."/>
            <person name="Young S.K."/>
            <person name="Abouelliel A."/>
            <person name="Ward D.V."/>
            <person name="Earl A.M."/>
            <person name="Fox J.G."/>
        </authorList>
    </citation>
    <scope>NUCLEOTIDE SEQUENCE [LARGE SCALE GENOMIC DNA]</scope>
    <source>
        <strain evidence="2 3">MIT 99-5501</strain>
    </source>
</reference>
<feature type="compositionally biased region" description="Basic and acidic residues" evidence="1">
    <location>
        <begin position="89"/>
        <end position="109"/>
    </location>
</feature>
<name>V8C4C6_9HELI</name>
<comment type="caution">
    <text evidence="2">The sequence shown here is derived from an EMBL/GenBank/DDBJ whole genome shotgun (WGS) entry which is preliminary data.</text>
</comment>
<dbReference type="RefSeq" id="WP_023928793.1">
    <property type="nucleotide sequence ID" value="NZ_KI669456.1"/>
</dbReference>
<organism evidence="2 3">
    <name type="scientific">Helicobacter macacae MIT 99-5501</name>
    <dbReference type="NCBI Taxonomy" id="1357400"/>
    <lineage>
        <taxon>Bacteria</taxon>
        <taxon>Pseudomonadati</taxon>
        <taxon>Campylobacterota</taxon>
        <taxon>Epsilonproteobacteria</taxon>
        <taxon>Campylobacterales</taxon>
        <taxon>Helicobacteraceae</taxon>
        <taxon>Helicobacter</taxon>
    </lineage>
</organism>
<evidence type="ECO:0000256" key="1">
    <source>
        <dbReference type="SAM" id="MobiDB-lite"/>
    </source>
</evidence>
<feature type="compositionally biased region" description="Polar residues" evidence="1">
    <location>
        <begin position="360"/>
        <end position="380"/>
    </location>
</feature>
<evidence type="ECO:0000313" key="3">
    <source>
        <dbReference type="Proteomes" id="UP000018731"/>
    </source>
</evidence>
<feature type="region of interest" description="Disordered" evidence="1">
    <location>
        <begin position="260"/>
        <end position="283"/>
    </location>
</feature>
<dbReference type="EMBL" id="AZJI01000010">
    <property type="protein sequence ID" value="ETD22224.1"/>
    <property type="molecule type" value="Genomic_DNA"/>
</dbReference>
<dbReference type="HOGENOM" id="CLU_727186_0_0_7"/>
<sequence length="380" mass="42266">MRFVGRFWLCKLCKLCKSCKLYKICLGLAVVGMIGCATKSPNTNKNIENSSVQGIGQNITKVTINISSQIDGLNKSVLTHWCKVDDESAEDKNDKQDKDNKDDKTDTLKQDFTPQSTHSKDFSSQDSKNHKSHSELDLQAKPTHTTQNPIKLDTTKPPKCKAIGGANAFFRALKTSRFRAPRDEVVELEAGVYYLAAFEIEAKRHILRSCDEEASKCGGYEGGKPRFLAFRVDSGENLILPKVIILPKVEAKEANLASDFDSKTNDKKSDKKSKEGKRAKKDKNDEPKELIFVILEDFDKQGSENLPHKAESKRGNAIFSLGSSVSFEFDSTQNNKNEATPKSSNQKSNDTDSAKDEETQSGSRSNEISHTHTQSTKSMD</sequence>
<dbReference type="AlphaFoldDB" id="V8C4C6"/>
<feature type="region of interest" description="Disordered" evidence="1">
    <location>
        <begin position="89"/>
        <end position="157"/>
    </location>
</feature>
<dbReference type="OrthoDB" id="5329312at2"/>
<evidence type="ECO:0000313" key="2">
    <source>
        <dbReference type="EMBL" id="ETD22224.1"/>
    </source>
</evidence>
<feature type="compositionally biased region" description="Polar residues" evidence="1">
    <location>
        <begin position="330"/>
        <end position="348"/>
    </location>
</feature>
<feature type="region of interest" description="Disordered" evidence="1">
    <location>
        <begin position="330"/>
        <end position="380"/>
    </location>
</feature>
<protein>
    <submittedName>
        <fullName evidence="2">Uncharacterized protein</fullName>
    </submittedName>
</protein>
<gene>
    <name evidence="2" type="ORF">HMPREF2086_01955</name>
</gene>
<feature type="compositionally biased region" description="Basic and acidic residues" evidence="1">
    <location>
        <begin position="260"/>
        <end position="273"/>
    </location>
</feature>
<dbReference type="Proteomes" id="UP000018731">
    <property type="component" value="Unassembled WGS sequence"/>
</dbReference>